<dbReference type="PANTHER" id="PTHR45138:SF9">
    <property type="entry name" value="DIGUANYLATE CYCLASE DGCM-RELATED"/>
    <property type="match status" value="1"/>
</dbReference>
<protein>
    <recommendedName>
        <fullName evidence="1">diguanylate cyclase</fullName>
        <ecNumber evidence="1">2.7.7.65</ecNumber>
    </recommendedName>
</protein>
<feature type="coiled-coil region" evidence="3">
    <location>
        <begin position="172"/>
        <end position="199"/>
    </location>
</feature>
<organism evidence="5 6">
    <name type="scientific">Paraglaciecola mesophila</name>
    <dbReference type="NCBI Taxonomy" id="197222"/>
    <lineage>
        <taxon>Bacteria</taxon>
        <taxon>Pseudomonadati</taxon>
        <taxon>Pseudomonadota</taxon>
        <taxon>Gammaproteobacteria</taxon>
        <taxon>Alteromonadales</taxon>
        <taxon>Alteromonadaceae</taxon>
        <taxon>Paraglaciecola</taxon>
    </lineage>
</organism>
<comment type="catalytic activity">
    <reaction evidence="2">
        <text>2 GTP = 3',3'-c-di-GMP + 2 diphosphate</text>
        <dbReference type="Rhea" id="RHEA:24898"/>
        <dbReference type="ChEBI" id="CHEBI:33019"/>
        <dbReference type="ChEBI" id="CHEBI:37565"/>
        <dbReference type="ChEBI" id="CHEBI:58805"/>
        <dbReference type="EC" id="2.7.7.65"/>
    </reaction>
</comment>
<feature type="domain" description="GGDEF" evidence="4">
    <location>
        <begin position="238"/>
        <end position="362"/>
    </location>
</feature>
<evidence type="ECO:0000256" key="3">
    <source>
        <dbReference type="SAM" id="Coils"/>
    </source>
</evidence>
<dbReference type="Gene3D" id="3.30.70.270">
    <property type="match status" value="1"/>
</dbReference>
<gene>
    <name evidence="5" type="ORF">WNY77_07890</name>
</gene>
<name>A0ABU9STU0_9ALTE</name>
<dbReference type="SMART" id="SM00267">
    <property type="entry name" value="GGDEF"/>
    <property type="match status" value="1"/>
</dbReference>
<sequence>MVPQNRKSDTALFDALRIRSNVSVERLSALISQSSVNLEVFDQCLPTLEKQLPAIIDQIHASHPEMADVALQTNEFNLSTDLLQLLKSYIKELLVNNEYNEQYVSNRIALIVHYKNIGVPTLTFVQFIDTLRHVLLQYIEKIPALSPVKESISSVIRQLLQFDLELCVDINVAHFHADIEALRKEHNALRKNIEAKIAQRTKDLMEQVRLDPLTKIYNISAMQEMLDKELALAKRRHTKLSLVYFDVDHFKRINDTEGHLKGDEVLQEIGQTLRQCVRQTDIACRYGGDEFCVVLLECNALEAQKVCEKLIATFQSRYPTYSFSMGIAETGASEFVSVKQLIHLADQKMYLAKKEAGYKIVL</sequence>
<dbReference type="Pfam" id="PF00990">
    <property type="entry name" value="GGDEF"/>
    <property type="match status" value="1"/>
</dbReference>
<dbReference type="InterPro" id="IPR044398">
    <property type="entry name" value="Globin-sensor_dom"/>
</dbReference>
<dbReference type="SUPFAM" id="SSF55073">
    <property type="entry name" value="Nucleotide cyclase"/>
    <property type="match status" value="1"/>
</dbReference>
<dbReference type="PANTHER" id="PTHR45138">
    <property type="entry name" value="REGULATORY COMPONENTS OF SENSORY TRANSDUCTION SYSTEM"/>
    <property type="match status" value="1"/>
</dbReference>
<dbReference type="Gene3D" id="1.10.490.10">
    <property type="entry name" value="Globins"/>
    <property type="match status" value="1"/>
</dbReference>
<dbReference type="RefSeq" id="WP_342881376.1">
    <property type="nucleotide sequence ID" value="NZ_JBBMQS010000004.1"/>
</dbReference>
<evidence type="ECO:0000256" key="1">
    <source>
        <dbReference type="ARBA" id="ARBA00012528"/>
    </source>
</evidence>
<evidence type="ECO:0000313" key="6">
    <source>
        <dbReference type="Proteomes" id="UP001461163"/>
    </source>
</evidence>
<dbReference type="InterPro" id="IPR050469">
    <property type="entry name" value="Diguanylate_Cyclase"/>
</dbReference>
<dbReference type="CDD" id="cd01949">
    <property type="entry name" value="GGDEF"/>
    <property type="match status" value="1"/>
</dbReference>
<dbReference type="InterPro" id="IPR000160">
    <property type="entry name" value="GGDEF_dom"/>
</dbReference>
<dbReference type="EMBL" id="JBBMQS010000004">
    <property type="protein sequence ID" value="MEM5497306.1"/>
    <property type="molecule type" value="Genomic_DNA"/>
</dbReference>
<evidence type="ECO:0000313" key="5">
    <source>
        <dbReference type="EMBL" id="MEM5497306.1"/>
    </source>
</evidence>
<evidence type="ECO:0000259" key="4">
    <source>
        <dbReference type="PROSITE" id="PS50887"/>
    </source>
</evidence>
<dbReference type="Pfam" id="PF11563">
    <property type="entry name" value="Protoglobin"/>
    <property type="match status" value="1"/>
</dbReference>
<dbReference type="PROSITE" id="PS50887">
    <property type="entry name" value="GGDEF"/>
    <property type="match status" value="1"/>
</dbReference>
<dbReference type="InterPro" id="IPR012292">
    <property type="entry name" value="Globin/Proto"/>
</dbReference>
<keyword evidence="3" id="KW-0175">Coiled coil</keyword>
<proteinExistence type="predicted"/>
<dbReference type="InterPro" id="IPR029787">
    <property type="entry name" value="Nucleotide_cyclase"/>
</dbReference>
<keyword evidence="6" id="KW-1185">Reference proteome</keyword>
<dbReference type="EC" id="2.7.7.65" evidence="1"/>
<comment type="caution">
    <text evidence="5">The sequence shown here is derived from an EMBL/GenBank/DDBJ whole genome shotgun (WGS) entry which is preliminary data.</text>
</comment>
<dbReference type="NCBIfam" id="TIGR00254">
    <property type="entry name" value="GGDEF"/>
    <property type="match status" value="1"/>
</dbReference>
<evidence type="ECO:0000256" key="2">
    <source>
        <dbReference type="ARBA" id="ARBA00034247"/>
    </source>
</evidence>
<reference evidence="5 6" key="1">
    <citation type="submission" date="2024-03" db="EMBL/GenBank/DDBJ databases">
        <title>Community enrichment and isolation of bacterial strains for fucoidan degradation.</title>
        <authorList>
            <person name="Sichert A."/>
        </authorList>
    </citation>
    <scope>NUCLEOTIDE SEQUENCE [LARGE SCALE GENOMIC DNA]</scope>
    <source>
        <strain evidence="5 6">AS12</strain>
    </source>
</reference>
<dbReference type="Proteomes" id="UP001461163">
    <property type="component" value="Unassembled WGS sequence"/>
</dbReference>
<dbReference type="InterPro" id="IPR043128">
    <property type="entry name" value="Rev_trsase/Diguanyl_cyclase"/>
</dbReference>
<accession>A0ABU9STU0</accession>